<organism evidence="1 2">
    <name type="scientific">Frankliniella fusca</name>
    <dbReference type="NCBI Taxonomy" id="407009"/>
    <lineage>
        <taxon>Eukaryota</taxon>
        <taxon>Metazoa</taxon>
        <taxon>Ecdysozoa</taxon>
        <taxon>Arthropoda</taxon>
        <taxon>Hexapoda</taxon>
        <taxon>Insecta</taxon>
        <taxon>Pterygota</taxon>
        <taxon>Neoptera</taxon>
        <taxon>Paraneoptera</taxon>
        <taxon>Thysanoptera</taxon>
        <taxon>Terebrantia</taxon>
        <taxon>Thripoidea</taxon>
        <taxon>Thripidae</taxon>
        <taxon>Frankliniella</taxon>
    </lineage>
</organism>
<dbReference type="EMBL" id="JAHWGI010001324">
    <property type="protein sequence ID" value="KAK3928265.1"/>
    <property type="molecule type" value="Genomic_DNA"/>
</dbReference>
<reference evidence="1" key="1">
    <citation type="submission" date="2021-07" db="EMBL/GenBank/DDBJ databases">
        <authorList>
            <person name="Catto M.A."/>
            <person name="Jacobson A."/>
            <person name="Kennedy G."/>
            <person name="Labadie P."/>
            <person name="Hunt B.G."/>
            <person name="Srinivasan R."/>
        </authorList>
    </citation>
    <scope>NUCLEOTIDE SEQUENCE</scope>
    <source>
        <strain evidence="1">PL_HMW_Pooled</strain>
        <tissue evidence="1">Head</tissue>
    </source>
</reference>
<comment type="caution">
    <text evidence="1">The sequence shown here is derived from an EMBL/GenBank/DDBJ whole genome shotgun (WGS) entry which is preliminary data.</text>
</comment>
<proteinExistence type="predicted"/>
<keyword evidence="2" id="KW-1185">Reference proteome</keyword>
<dbReference type="PANTHER" id="PTHR45749:SF21">
    <property type="entry name" value="DUF4371 DOMAIN-CONTAINING PROTEIN"/>
    <property type="match status" value="1"/>
</dbReference>
<name>A0AAE1LQR8_9NEOP</name>
<accession>A0AAE1LQR8</accession>
<sequence>MEPAFVSNGVSKWKDAVNRFKTHEGSQYHKAAVHARLSLKTTPLSEEHARQQAEARVALHAIFSSLKLLARQGLAFRGKTMDESNLMQLLKLRATDIPELDSWLKRRIKYLSPEVQNEMLEIMAHEILRGIIN</sequence>
<dbReference type="PANTHER" id="PTHR45749">
    <property type="match status" value="1"/>
</dbReference>
<protein>
    <submittedName>
        <fullName evidence="1">Zinc finger MYM-type protein 1</fullName>
    </submittedName>
</protein>
<evidence type="ECO:0000313" key="2">
    <source>
        <dbReference type="Proteomes" id="UP001219518"/>
    </source>
</evidence>
<reference evidence="1" key="2">
    <citation type="journal article" date="2023" name="BMC Genomics">
        <title>Pest status, molecular evolution, and epigenetic factors derived from the genome assembly of Frankliniella fusca, a thysanopteran phytovirus vector.</title>
        <authorList>
            <person name="Catto M.A."/>
            <person name="Labadie P.E."/>
            <person name="Jacobson A.L."/>
            <person name="Kennedy G.G."/>
            <person name="Srinivasan R."/>
            <person name="Hunt B.G."/>
        </authorList>
    </citation>
    <scope>NUCLEOTIDE SEQUENCE</scope>
    <source>
        <strain evidence="1">PL_HMW_Pooled</strain>
    </source>
</reference>
<evidence type="ECO:0000313" key="1">
    <source>
        <dbReference type="EMBL" id="KAK3928265.1"/>
    </source>
</evidence>
<gene>
    <name evidence="1" type="ORF">KUF71_000535</name>
</gene>
<dbReference type="AlphaFoldDB" id="A0AAE1LQR8"/>
<dbReference type="Proteomes" id="UP001219518">
    <property type="component" value="Unassembled WGS sequence"/>
</dbReference>